<feature type="repeat" description="WD" evidence="1">
    <location>
        <begin position="1"/>
        <end position="24"/>
    </location>
</feature>
<reference evidence="2 3" key="1">
    <citation type="submission" date="2020-02" db="EMBL/GenBank/DDBJ databases">
        <title>Draft genome sequence of Haematococcus lacustris strain NIES-144.</title>
        <authorList>
            <person name="Morimoto D."/>
            <person name="Nakagawa S."/>
            <person name="Yoshida T."/>
            <person name="Sawayama S."/>
        </authorList>
    </citation>
    <scope>NUCLEOTIDE SEQUENCE [LARGE SCALE GENOMIC DNA]</scope>
    <source>
        <strain evidence="2 3">NIES-144</strain>
    </source>
</reference>
<organism evidence="2 3">
    <name type="scientific">Haematococcus lacustris</name>
    <name type="common">Green alga</name>
    <name type="synonym">Haematococcus pluvialis</name>
    <dbReference type="NCBI Taxonomy" id="44745"/>
    <lineage>
        <taxon>Eukaryota</taxon>
        <taxon>Viridiplantae</taxon>
        <taxon>Chlorophyta</taxon>
        <taxon>core chlorophytes</taxon>
        <taxon>Chlorophyceae</taxon>
        <taxon>CS clade</taxon>
        <taxon>Chlamydomonadales</taxon>
        <taxon>Haematococcaceae</taxon>
        <taxon>Haematococcus</taxon>
    </lineage>
</organism>
<gene>
    <name evidence="2" type="ORF">HaLaN_12073</name>
</gene>
<comment type="caution">
    <text evidence="2">The sequence shown here is derived from an EMBL/GenBank/DDBJ whole genome shotgun (WGS) entry which is preliminary data.</text>
</comment>
<dbReference type="EMBL" id="BLLF01000899">
    <property type="protein sequence ID" value="GFH15779.1"/>
    <property type="molecule type" value="Genomic_DNA"/>
</dbReference>
<dbReference type="InterPro" id="IPR015943">
    <property type="entry name" value="WD40/YVTN_repeat-like_dom_sf"/>
</dbReference>
<dbReference type="Proteomes" id="UP000485058">
    <property type="component" value="Unassembled WGS sequence"/>
</dbReference>
<dbReference type="InterPro" id="IPR001680">
    <property type="entry name" value="WD40_rpt"/>
</dbReference>
<name>A0A699Z959_HAELA</name>
<proteinExistence type="predicted"/>
<dbReference type="AlphaFoldDB" id="A0A699Z959"/>
<dbReference type="Gene3D" id="2.130.10.10">
    <property type="entry name" value="YVTN repeat-like/Quinoprotein amine dehydrogenase"/>
    <property type="match status" value="1"/>
</dbReference>
<keyword evidence="1" id="KW-0853">WD repeat</keyword>
<keyword evidence="3" id="KW-1185">Reference proteome</keyword>
<dbReference type="SUPFAM" id="SSF50978">
    <property type="entry name" value="WD40 repeat-like"/>
    <property type="match status" value="1"/>
</dbReference>
<dbReference type="InterPro" id="IPR045184">
    <property type="entry name" value="SMU1"/>
</dbReference>
<protein>
    <submittedName>
        <fullName evidence="2">Uncharacterized protein</fullName>
    </submittedName>
</protein>
<feature type="non-terminal residue" evidence="2">
    <location>
        <position position="54"/>
    </location>
</feature>
<feature type="non-terminal residue" evidence="2">
    <location>
        <position position="1"/>
    </location>
</feature>
<sequence>MLVTGSVDGFIEVWDSMTGRLKKELAYQAEEMFMMHDEAVLALSFSRDSELLVS</sequence>
<dbReference type="InterPro" id="IPR036322">
    <property type="entry name" value="WD40_repeat_dom_sf"/>
</dbReference>
<evidence type="ECO:0000313" key="3">
    <source>
        <dbReference type="Proteomes" id="UP000485058"/>
    </source>
</evidence>
<accession>A0A699Z959</accession>
<dbReference type="GO" id="GO:0000398">
    <property type="term" value="P:mRNA splicing, via spliceosome"/>
    <property type="evidence" value="ECO:0007669"/>
    <property type="project" value="InterPro"/>
</dbReference>
<evidence type="ECO:0000256" key="1">
    <source>
        <dbReference type="PROSITE-ProRule" id="PRU00221"/>
    </source>
</evidence>
<dbReference type="PANTHER" id="PTHR22848">
    <property type="entry name" value="WD40 REPEAT PROTEIN"/>
    <property type="match status" value="1"/>
</dbReference>
<dbReference type="PROSITE" id="PS50082">
    <property type="entry name" value="WD_REPEATS_2"/>
    <property type="match status" value="1"/>
</dbReference>
<evidence type="ECO:0000313" key="2">
    <source>
        <dbReference type="EMBL" id="GFH15779.1"/>
    </source>
</evidence>